<feature type="compositionally biased region" description="Polar residues" evidence="1">
    <location>
        <begin position="179"/>
        <end position="194"/>
    </location>
</feature>
<organism evidence="2 3">
    <name type="scientific">Rhipicephalus microplus</name>
    <name type="common">Cattle tick</name>
    <name type="synonym">Boophilus microplus</name>
    <dbReference type="NCBI Taxonomy" id="6941"/>
    <lineage>
        <taxon>Eukaryota</taxon>
        <taxon>Metazoa</taxon>
        <taxon>Ecdysozoa</taxon>
        <taxon>Arthropoda</taxon>
        <taxon>Chelicerata</taxon>
        <taxon>Arachnida</taxon>
        <taxon>Acari</taxon>
        <taxon>Parasitiformes</taxon>
        <taxon>Ixodida</taxon>
        <taxon>Ixodoidea</taxon>
        <taxon>Ixodidae</taxon>
        <taxon>Rhipicephalinae</taxon>
        <taxon>Rhipicephalus</taxon>
        <taxon>Boophilus</taxon>
    </lineage>
</organism>
<accession>A0A9J6DDI8</accession>
<name>A0A9J6DDI8_RHIMP</name>
<comment type="caution">
    <text evidence="2">The sequence shown here is derived from an EMBL/GenBank/DDBJ whole genome shotgun (WGS) entry which is preliminary data.</text>
</comment>
<evidence type="ECO:0000313" key="3">
    <source>
        <dbReference type="Proteomes" id="UP000821866"/>
    </source>
</evidence>
<evidence type="ECO:0000256" key="1">
    <source>
        <dbReference type="SAM" id="MobiDB-lite"/>
    </source>
</evidence>
<feature type="region of interest" description="Disordered" evidence="1">
    <location>
        <begin position="135"/>
        <end position="194"/>
    </location>
</feature>
<feature type="compositionally biased region" description="Polar residues" evidence="1">
    <location>
        <begin position="139"/>
        <end position="151"/>
    </location>
</feature>
<gene>
    <name evidence="2" type="ORF">HPB51_025373</name>
</gene>
<proteinExistence type="predicted"/>
<dbReference type="AlphaFoldDB" id="A0A9J6DDI8"/>
<protein>
    <submittedName>
        <fullName evidence="2">Uncharacterized protein</fullName>
    </submittedName>
</protein>
<reference evidence="2" key="1">
    <citation type="journal article" date="2020" name="Cell">
        <title>Large-Scale Comparative Analyses of Tick Genomes Elucidate Their Genetic Diversity and Vector Capacities.</title>
        <authorList>
            <consortium name="Tick Genome and Microbiome Consortium (TIGMIC)"/>
            <person name="Jia N."/>
            <person name="Wang J."/>
            <person name="Shi W."/>
            <person name="Du L."/>
            <person name="Sun Y."/>
            <person name="Zhan W."/>
            <person name="Jiang J.F."/>
            <person name="Wang Q."/>
            <person name="Zhang B."/>
            <person name="Ji P."/>
            <person name="Bell-Sakyi L."/>
            <person name="Cui X.M."/>
            <person name="Yuan T.T."/>
            <person name="Jiang B.G."/>
            <person name="Yang W.F."/>
            <person name="Lam T.T."/>
            <person name="Chang Q.C."/>
            <person name="Ding S.J."/>
            <person name="Wang X.J."/>
            <person name="Zhu J.G."/>
            <person name="Ruan X.D."/>
            <person name="Zhao L."/>
            <person name="Wei J.T."/>
            <person name="Ye R.Z."/>
            <person name="Que T.C."/>
            <person name="Du C.H."/>
            <person name="Zhou Y.H."/>
            <person name="Cheng J.X."/>
            <person name="Dai P.F."/>
            <person name="Guo W.B."/>
            <person name="Han X.H."/>
            <person name="Huang E.J."/>
            <person name="Li L.F."/>
            <person name="Wei W."/>
            <person name="Gao Y.C."/>
            <person name="Liu J.Z."/>
            <person name="Shao H.Z."/>
            <person name="Wang X."/>
            <person name="Wang C.C."/>
            <person name="Yang T.C."/>
            <person name="Huo Q.B."/>
            <person name="Li W."/>
            <person name="Chen H.Y."/>
            <person name="Chen S.E."/>
            <person name="Zhou L.G."/>
            <person name="Ni X.B."/>
            <person name="Tian J.H."/>
            <person name="Sheng Y."/>
            <person name="Liu T."/>
            <person name="Pan Y.S."/>
            <person name="Xia L.Y."/>
            <person name="Li J."/>
            <person name="Zhao F."/>
            <person name="Cao W.C."/>
        </authorList>
    </citation>
    <scope>NUCLEOTIDE SEQUENCE</scope>
    <source>
        <strain evidence="2">Rmic-2018</strain>
    </source>
</reference>
<dbReference type="Proteomes" id="UP000821866">
    <property type="component" value="Chromosome 8"/>
</dbReference>
<sequence length="405" mass="46067">MTCRTTKLALSHFDDVEYGKALQFLEETIALFEKICIGDEKKATWKPVQTGVILATSVLLLQALFLEKYNFKFLLLSRFGQYVLENLFSTLRCKNPVPRVLGIQVFASSCYDGPVSETKTRSSFFGGQASPSGCRIASNEENNQGDSSTAASGLRSDCARRGQRIARPPYHLRARKQPTAPQNGQQDSQAHSSTGMAMHIDSIGQSSKPVHGTEVYTAVRKKMPRLWKQWKPLRLRRMSGIQQRPSWFYTPVSATSKTTHLHMIQLRRSSQITSWKARAKGHFFVVYGVPEVGPKDDTMRIKCELWNQNLRQICSDIGTRVEFVSVTKALQDKMNGISYSEYIAEQLGQRLERRLCAFLGLRPSGNYKHRAWRVKPTIFMMTALGQAILQMANPQRRQKRSWHRT</sequence>
<evidence type="ECO:0000313" key="2">
    <source>
        <dbReference type="EMBL" id="KAH8020189.1"/>
    </source>
</evidence>
<reference evidence="2" key="2">
    <citation type="submission" date="2021-09" db="EMBL/GenBank/DDBJ databases">
        <authorList>
            <person name="Jia N."/>
            <person name="Wang J."/>
            <person name="Shi W."/>
            <person name="Du L."/>
            <person name="Sun Y."/>
            <person name="Zhan W."/>
            <person name="Jiang J."/>
            <person name="Wang Q."/>
            <person name="Zhang B."/>
            <person name="Ji P."/>
            <person name="Sakyi L.B."/>
            <person name="Cui X."/>
            <person name="Yuan T."/>
            <person name="Jiang B."/>
            <person name="Yang W."/>
            <person name="Lam T.T.-Y."/>
            <person name="Chang Q."/>
            <person name="Ding S."/>
            <person name="Wang X."/>
            <person name="Zhu J."/>
            <person name="Ruan X."/>
            <person name="Zhao L."/>
            <person name="Wei J."/>
            <person name="Que T."/>
            <person name="Du C."/>
            <person name="Cheng J."/>
            <person name="Dai P."/>
            <person name="Han X."/>
            <person name="Huang E."/>
            <person name="Gao Y."/>
            <person name="Liu J."/>
            <person name="Shao H."/>
            <person name="Ye R."/>
            <person name="Li L."/>
            <person name="Wei W."/>
            <person name="Wang X."/>
            <person name="Wang C."/>
            <person name="Huo Q."/>
            <person name="Li W."/>
            <person name="Guo W."/>
            <person name="Chen H."/>
            <person name="Chen S."/>
            <person name="Zhou L."/>
            <person name="Zhou L."/>
            <person name="Ni X."/>
            <person name="Tian J."/>
            <person name="Zhou Y."/>
            <person name="Sheng Y."/>
            <person name="Liu T."/>
            <person name="Pan Y."/>
            <person name="Xia L."/>
            <person name="Li J."/>
            <person name="Zhao F."/>
            <person name="Cao W."/>
        </authorList>
    </citation>
    <scope>NUCLEOTIDE SEQUENCE</scope>
    <source>
        <strain evidence="2">Rmic-2018</strain>
        <tissue evidence="2">Larvae</tissue>
    </source>
</reference>
<keyword evidence="3" id="KW-1185">Reference proteome</keyword>
<dbReference type="EMBL" id="JABSTU010000010">
    <property type="protein sequence ID" value="KAH8020189.1"/>
    <property type="molecule type" value="Genomic_DNA"/>
</dbReference>